<keyword evidence="5" id="KW-0804">Transcription</keyword>
<dbReference type="PANTHER" id="PTHR47540">
    <property type="entry name" value="THIAMINE REPRESSIBLE GENES REGULATORY PROTEIN THI5"/>
    <property type="match status" value="1"/>
</dbReference>
<dbReference type="InterPro" id="IPR007219">
    <property type="entry name" value="XnlR_reg_dom"/>
</dbReference>
<organism evidence="8 9">
    <name type="scientific">Cryomyces antarcticus</name>
    <dbReference type="NCBI Taxonomy" id="329879"/>
    <lineage>
        <taxon>Eukaryota</taxon>
        <taxon>Fungi</taxon>
        <taxon>Dikarya</taxon>
        <taxon>Ascomycota</taxon>
        <taxon>Pezizomycotina</taxon>
        <taxon>Dothideomycetes</taxon>
        <taxon>Dothideomycetes incertae sedis</taxon>
        <taxon>Cryomyces</taxon>
    </lineage>
</organism>
<dbReference type="InterPro" id="IPR051711">
    <property type="entry name" value="Stress_Response_Reg"/>
</dbReference>
<name>A0ABR0KTQ4_9PEZI</name>
<evidence type="ECO:0000256" key="3">
    <source>
        <dbReference type="ARBA" id="ARBA00023015"/>
    </source>
</evidence>
<keyword evidence="6" id="KW-0539">Nucleus</keyword>
<gene>
    <name evidence="8" type="primary">GIN1_5</name>
    <name evidence="8" type="ORF">LTR16_001779</name>
</gene>
<protein>
    <submittedName>
        <fullName evidence="8">Gypsy retrotransposon integrase-like protein 1</fullName>
    </submittedName>
</protein>
<comment type="subcellular location">
    <subcellularLocation>
        <location evidence="1">Nucleus</location>
    </subcellularLocation>
</comment>
<keyword evidence="2" id="KW-0862">Zinc</keyword>
<evidence type="ECO:0000256" key="1">
    <source>
        <dbReference type="ARBA" id="ARBA00004123"/>
    </source>
</evidence>
<keyword evidence="4" id="KW-0238">DNA-binding</keyword>
<proteinExistence type="predicted"/>
<evidence type="ECO:0000313" key="8">
    <source>
        <dbReference type="EMBL" id="KAK5130079.1"/>
    </source>
</evidence>
<feature type="domain" description="Xylanolytic transcriptional activator regulatory" evidence="7">
    <location>
        <begin position="65"/>
        <end position="137"/>
    </location>
</feature>
<dbReference type="CDD" id="cd12148">
    <property type="entry name" value="fungal_TF_MHR"/>
    <property type="match status" value="1"/>
</dbReference>
<dbReference type="Pfam" id="PF04082">
    <property type="entry name" value="Fungal_trans"/>
    <property type="match status" value="1"/>
</dbReference>
<evidence type="ECO:0000256" key="5">
    <source>
        <dbReference type="ARBA" id="ARBA00023163"/>
    </source>
</evidence>
<keyword evidence="3" id="KW-0805">Transcription regulation</keyword>
<evidence type="ECO:0000313" key="9">
    <source>
        <dbReference type="Proteomes" id="UP001357485"/>
    </source>
</evidence>
<keyword evidence="9" id="KW-1185">Reference proteome</keyword>
<dbReference type="PANTHER" id="PTHR47540:SF1">
    <property type="entry name" value="ACTIVATOR OF STRESS GENES 1-RELATED"/>
    <property type="match status" value="1"/>
</dbReference>
<evidence type="ECO:0000256" key="6">
    <source>
        <dbReference type="ARBA" id="ARBA00023242"/>
    </source>
</evidence>
<evidence type="ECO:0000256" key="4">
    <source>
        <dbReference type="ARBA" id="ARBA00023125"/>
    </source>
</evidence>
<dbReference type="EMBL" id="JAVRRA010024727">
    <property type="protein sequence ID" value="KAK5130079.1"/>
    <property type="molecule type" value="Genomic_DNA"/>
</dbReference>
<evidence type="ECO:0000256" key="2">
    <source>
        <dbReference type="ARBA" id="ARBA00022833"/>
    </source>
</evidence>
<reference evidence="8 9" key="1">
    <citation type="submission" date="2023-08" db="EMBL/GenBank/DDBJ databases">
        <title>Black Yeasts Isolated from many extreme environments.</title>
        <authorList>
            <person name="Coleine C."/>
            <person name="Stajich J.E."/>
            <person name="Selbmann L."/>
        </authorList>
    </citation>
    <scope>NUCLEOTIDE SEQUENCE [LARGE SCALE GENOMIC DNA]</scope>
    <source>
        <strain evidence="8 9">CCFEE 536</strain>
    </source>
</reference>
<sequence length="244" mass="27312">MALGCFASTTQIEKIGQKRAMAAGIELFAAARQMTDITDCRDTTSLQTAVFIILFLQCSLQMSTSYTYVGIILKSAVHMGLHRRVVANFNPIERETRSRIFWVLRKMDIYVSAVLGLPGSIADNDIDQEMPLEVDDECILEDRILPQPYGRWARMAATNAHIRLMGILQKITTHVYPPNGGEHRIAGGNKAYLVDRSKVNEIEVALQRWLGELPKPPKESASFSERLARHAISLAASWSCTLMF</sequence>
<accession>A0ABR0KTQ4</accession>
<evidence type="ECO:0000259" key="7">
    <source>
        <dbReference type="SMART" id="SM00906"/>
    </source>
</evidence>
<dbReference type="SMART" id="SM00906">
    <property type="entry name" value="Fungal_trans"/>
    <property type="match status" value="1"/>
</dbReference>
<comment type="caution">
    <text evidence="8">The sequence shown here is derived from an EMBL/GenBank/DDBJ whole genome shotgun (WGS) entry which is preliminary data.</text>
</comment>
<dbReference type="Proteomes" id="UP001357485">
    <property type="component" value="Unassembled WGS sequence"/>
</dbReference>